<evidence type="ECO:0008006" key="4">
    <source>
        <dbReference type="Google" id="ProtNLM"/>
    </source>
</evidence>
<feature type="transmembrane region" description="Helical" evidence="1">
    <location>
        <begin position="180"/>
        <end position="203"/>
    </location>
</feature>
<sequence>MNHTQAEDANKDVVLQSGIITGVISSVVLCLLANTLQIVFEAPSLSQSFFSPPTANWISLNLLGGTVTPLAQGQQEIRVSYLFCLIISILFYAIPAGVLWLKGSGDRIRQLNSWMSLAGIWGILWIACLIAQSTPVLTFLQATLVFWISLPIAGSLYEVLRTTKISEAKLLESKENSSPIKIILLVLMLLYVIIFTAMNWGLWFNLRLPHGDSAMYEEHLWNVLHGKGFRSYLDQGLFWGEHIQFVHLFLIPAYLLWPSQLLLEFCESFALAIGAIPIYWMAERSCGNRKAALLLSATYLCFFPMQFLDIAVDLKTFRPIAFGVPIVLFALDQIERKQWGIASGLLIFTLTCKEDYAIVIFSIGFSLLVQWWWNRNKNDSSLGFRFGLGYLIGGPIYLLAALKLIRWFRSGVEVHYAGYFSKFGESTSEIIWTMLTNPQLLGQEFFTINSAVYVLAMLLPLGFLPLLSPLRFLSTAPMFVLLCLNELAQDPRHHFHAPLVPLLFWAAATGLGNAFFHRKEAEEESNVIENEALEIRLRSLRQTQFALSCAIATSVWFSLSPLGVAFWDPGSDWNGWRLYVPDERAKNFPQIESLIPNNSRVASTDYVHPRFTHYERSYDYSHYARTVSGGTTNVPEDTDYIVIDTRHPYSEIHEPGQVRELREQPDQWELLKDETNGYFIVLKRRD</sequence>
<dbReference type="InterPro" id="IPR018650">
    <property type="entry name" value="STSV1_Orf64"/>
</dbReference>
<feature type="transmembrane region" description="Helical" evidence="1">
    <location>
        <begin position="139"/>
        <end position="160"/>
    </location>
</feature>
<feature type="transmembrane region" description="Helical" evidence="1">
    <location>
        <begin position="79"/>
        <end position="101"/>
    </location>
</feature>
<protein>
    <recommendedName>
        <fullName evidence="4">DUF2079 domain-containing protein</fullName>
    </recommendedName>
</protein>
<dbReference type="Pfam" id="PF09852">
    <property type="entry name" value="DUF2079"/>
    <property type="match status" value="1"/>
</dbReference>
<dbReference type="AlphaFoldDB" id="A0A5C5XM56"/>
<gene>
    <name evidence="2" type="ORF">Pan54_50480</name>
</gene>
<keyword evidence="3" id="KW-1185">Reference proteome</keyword>
<feature type="transmembrane region" description="Helical" evidence="1">
    <location>
        <begin position="385"/>
        <end position="405"/>
    </location>
</feature>
<organism evidence="2 3">
    <name type="scientific">Rubinisphaera italica</name>
    <dbReference type="NCBI Taxonomy" id="2527969"/>
    <lineage>
        <taxon>Bacteria</taxon>
        <taxon>Pseudomonadati</taxon>
        <taxon>Planctomycetota</taxon>
        <taxon>Planctomycetia</taxon>
        <taxon>Planctomycetales</taxon>
        <taxon>Planctomycetaceae</taxon>
        <taxon>Rubinisphaera</taxon>
    </lineage>
</organism>
<proteinExistence type="predicted"/>
<feature type="transmembrane region" description="Helical" evidence="1">
    <location>
        <begin position="261"/>
        <end position="280"/>
    </location>
</feature>
<feature type="transmembrane region" description="Helical" evidence="1">
    <location>
        <begin position="445"/>
        <end position="464"/>
    </location>
</feature>
<dbReference type="Proteomes" id="UP000316095">
    <property type="component" value="Unassembled WGS sequence"/>
</dbReference>
<feature type="transmembrane region" description="Helical" evidence="1">
    <location>
        <begin position="355"/>
        <end position="373"/>
    </location>
</feature>
<keyword evidence="1" id="KW-0812">Transmembrane</keyword>
<dbReference type="EMBL" id="SJPG01000001">
    <property type="protein sequence ID" value="TWT64286.1"/>
    <property type="molecule type" value="Genomic_DNA"/>
</dbReference>
<comment type="caution">
    <text evidence="2">The sequence shown here is derived from an EMBL/GenBank/DDBJ whole genome shotgun (WGS) entry which is preliminary data.</text>
</comment>
<keyword evidence="1" id="KW-1133">Transmembrane helix</keyword>
<feature type="transmembrane region" description="Helical" evidence="1">
    <location>
        <begin position="20"/>
        <end position="40"/>
    </location>
</feature>
<dbReference type="RefSeq" id="WP_165441956.1">
    <property type="nucleotide sequence ID" value="NZ_SJPG01000001.1"/>
</dbReference>
<accession>A0A5C5XM56</accession>
<evidence type="ECO:0000313" key="2">
    <source>
        <dbReference type="EMBL" id="TWT64286.1"/>
    </source>
</evidence>
<feature type="transmembrane region" description="Helical" evidence="1">
    <location>
        <begin position="292"/>
        <end position="311"/>
    </location>
</feature>
<feature type="transmembrane region" description="Helical" evidence="1">
    <location>
        <begin position="113"/>
        <end position="133"/>
    </location>
</feature>
<evidence type="ECO:0000256" key="1">
    <source>
        <dbReference type="SAM" id="Phobius"/>
    </source>
</evidence>
<feature type="transmembrane region" description="Helical" evidence="1">
    <location>
        <begin position="545"/>
        <end position="567"/>
    </location>
</feature>
<reference evidence="2 3" key="1">
    <citation type="submission" date="2019-02" db="EMBL/GenBank/DDBJ databases">
        <title>Deep-cultivation of Planctomycetes and their phenomic and genomic characterization uncovers novel biology.</title>
        <authorList>
            <person name="Wiegand S."/>
            <person name="Jogler M."/>
            <person name="Boedeker C."/>
            <person name="Pinto D."/>
            <person name="Vollmers J."/>
            <person name="Rivas-Marin E."/>
            <person name="Kohn T."/>
            <person name="Peeters S.H."/>
            <person name="Heuer A."/>
            <person name="Rast P."/>
            <person name="Oberbeckmann S."/>
            <person name="Bunk B."/>
            <person name="Jeske O."/>
            <person name="Meyerdierks A."/>
            <person name="Storesund J.E."/>
            <person name="Kallscheuer N."/>
            <person name="Luecker S."/>
            <person name="Lage O.M."/>
            <person name="Pohl T."/>
            <person name="Merkel B.J."/>
            <person name="Hornburger P."/>
            <person name="Mueller R.-W."/>
            <person name="Bruemmer F."/>
            <person name="Labrenz M."/>
            <person name="Spormann A.M."/>
            <person name="Op Den Camp H."/>
            <person name="Overmann J."/>
            <person name="Amann R."/>
            <person name="Jetten M.S.M."/>
            <person name="Mascher T."/>
            <person name="Medema M.H."/>
            <person name="Devos D.P."/>
            <person name="Kaster A.-K."/>
            <person name="Ovreas L."/>
            <person name="Rohde M."/>
            <person name="Galperin M.Y."/>
            <person name="Jogler C."/>
        </authorList>
    </citation>
    <scope>NUCLEOTIDE SEQUENCE [LARGE SCALE GENOMIC DNA]</scope>
    <source>
        <strain evidence="2 3">Pan54</strain>
    </source>
</reference>
<name>A0A5C5XM56_9PLAN</name>
<evidence type="ECO:0000313" key="3">
    <source>
        <dbReference type="Proteomes" id="UP000316095"/>
    </source>
</evidence>
<keyword evidence="1" id="KW-0472">Membrane</keyword>